<evidence type="ECO:0000256" key="1">
    <source>
        <dbReference type="ARBA" id="ARBA00004651"/>
    </source>
</evidence>
<keyword evidence="11" id="KW-1185">Reference proteome</keyword>
<dbReference type="InterPro" id="IPR051393">
    <property type="entry name" value="ABC_transporter_permease"/>
</dbReference>
<evidence type="ECO:0000256" key="4">
    <source>
        <dbReference type="ARBA" id="ARBA00022692"/>
    </source>
</evidence>
<keyword evidence="4 7" id="KW-0812">Transmembrane</keyword>
<evidence type="ECO:0000313" key="11">
    <source>
        <dbReference type="Proteomes" id="UP000321234"/>
    </source>
</evidence>
<dbReference type="OrthoDB" id="3810889at2"/>
<dbReference type="CDD" id="cd06261">
    <property type="entry name" value="TM_PBP2"/>
    <property type="match status" value="1"/>
</dbReference>
<keyword evidence="3" id="KW-1003">Cell membrane</keyword>
<feature type="transmembrane region" description="Helical" evidence="7">
    <location>
        <begin position="127"/>
        <end position="149"/>
    </location>
</feature>
<feature type="transmembrane region" description="Helical" evidence="7">
    <location>
        <begin position="169"/>
        <end position="189"/>
    </location>
</feature>
<dbReference type="GO" id="GO:0005886">
    <property type="term" value="C:plasma membrane"/>
    <property type="evidence" value="ECO:0007669"/>
    <property type="project" value="UniProtKB-SubCell"/>
</dbReference>
<dbReference type="Gene3D" id="1.10.3720.10">
    <property type="entry name" value="MetI-like"/>
    <property type="match status" value="1"/>
</dbReference>
<dbReference type="Proteomes" id="UP000321234">
    <property type="component" value="Unassembled WGS sequence"/>
</dbReference>
<keyword evidence="2 7" id="KW-0813">Transport</keyword>
<evidence type="ECO:0000313" key="10">
    <source>
        <dbReference type="EMBL" id="TXR56514.1"/>
    </source>
</evidence>
<dbReference type="GO" id="GO:0055085">
    <property type="term" value="P:transmembrane transport"/>
    <property type="evidence" value="ECO:0007669"/>
    <property type="project" value="InterPro"/>
</dbReference>
<dbReference type="InterPro" id="IPR000515">
    <property type="entry name" value="MetI-like"/>
</dbReference>
<sequence length="314" mass="33774">MALTGAVRVTDASASESPAPPRGTKRGDGRAASAFLLPGAIGFVAFTAFPIVASLVMSFFDWPVLGTPSFVGFQNFVELFTTDPVFKTALLNTAVFVLLYVPVNIVVSMGLAVWISPRIIGRRYYRVLFFVPAVTPMVGNAVVFGLLYTPRGLIDSVFQTLFGVSAPNFLGSSAWALPAVVLMSVWQGFGYNLLVFSAALDAVPPSLTEAAAIDGAGPVRQFFSVVLPLMSPSLFFATVLTLISSFQVFVQPYILTGGGPGNSTTTLVMYLYQSGFQNFRLGFASAIAWVLFVIIMALTAIQFLGQKKWVHYDQ</sequence>
<evidence type="ECO:0000256" key="3">
    <source>
        <dbReference type="ARBA" id="ARBA00022475"/>
    </source>
</evidence>
<comment type="similarity">
    <text evidence="7">Belongs to the binding-protein-dependent transport system permease family.</text>
</comment>
<accession>A0A5C8ZG48</accession>
<evidence type="ECO:0000256" key="5">
    <source>
        <dbReference type="ARBA" id="ARBA00022989"/>
    </source>
</evidence>
<evidence type="ECO:0000256" key="8">
    <source>
        <dbReference type="SAM" id="MobiDB-lite"/>
    </source>
</evidence>
<evidence type="ECO:0000259" key="9">
    <source>
        <dbReference type="PROSITE" id="PS50928"/>
    </source>
</evidence>
<dbReference type="RefSeq" id="WP_147926307.1">
    <property type="nucleotide sequence ID" value="NZ_VKAC01000005.1"/>
</dbReference>
<dbReference type="Pfam" id="PF00528">
    <property type="entry name" value="BPD_transp_1"/>
    <property type="match status" value="1"/>
</dbReference>
<dbReference type="EMBL" id="VKAC01000005">
    <property type="protein sequence ID" value="TXR56514.1"/>
    <property type="molecule type" value="Genomic_DNA"/>
</dbReference>
<dbReference type="InterPro" id="IPR035906">
    <property type="entry name" value="MetI-like_sf"/>
</dbReference>
<feature type="region of interest" description="Disordered" evidence="8">
    <location>
        <begin position="1"/>
        <end position="27"/>
    </location>
</feature>
<evidence type="ECO:0000256" key="7">
    <source>
        <dbReference type="RuleBase" id="RU363032"/>
    </source>
</evidence>
<dbReference type="PROSITE" id="PS50928">
    <property type="entry name" value="ABC_TM1"/>
    <property type="match status" value="1"/>
</dbReference>
<dbReference type="SUPFAM" id="SSF161098">
    <property type="entry name" value="MetI-like"/>
    <property type="match status" value="1"/>
</dbReference>
<proteinExistence type="inferred from homology"/>
<feature type="transmembrane region" description="Helical" evidence="7">
    <location>
        <begin position="89"/>
        <end position="115"/>
    </location>
</feature>
<organism evidence="10 11">
    <name type="scientific">Quadrisphaera setariae</name>
    <dbReference type="NCBI Taxonomy" id="2593304"/>
    <lineage>
        <taxon>Bacteria</taxon>
        <taxon>Bacillati</taxon>
        <taxon>Actinomycetota</taxon>
        <taxon>Actinomycetes</taxon>
        <taxon>Kineosporiales</taxon>
        <taxon>Kineosporiaceae</taxon>
        <taxon>Quadrisphaera</taxon>
    </lineage>
</organism>
<reference evidence="10 11" key="1">
    <citation type="submission" date="2019-07" db="EMBL/GenBank/DDBJ databases">
        <title>Quadrisphaera sp. strain DD2A genome sequencing and assembly.</title>
        <authorList>
            <person name="Kim I."/>
        </authorList>
    </citation>
    <scope>NUCLEOTIDE SEQUENCE [LARGE SCALE GENOMIC DNA]</scope>
    <source>
        <strain evidence="10 11">DD2A</strain>
    </source>
</reference>
<comment type="caution">
    <text evidence="10">The sequence shown here is derived from an EMBL/GenBank/DDBJ whole genome shotgun (WGS) entry which is preliminary data.</text>
</comment>
<evidence type="ECO:0000256" key="6">
    <source>
        <dbReference type="ARBA" id="ARBA00023136"/>
    </source>
</evidence>
<comment type="subcellular location">
    <subcellularLocation>
        <location evidence="1 7">Cell membrane</location>
        <topology evidence="1 7">Multi-pass membrane protein</topology>
    </subcellularLocation>
</comment>
<gene>
    <name evidence="10" type="ORF">FMM08_10590</name>
</gene>
<protein>
    <submittedName>
        <fullName evidence="10">Sugar ABC transporter permease</fullName>
    </submittedName>
</protein>
<evidence type="ECO:0000256" key="2">
    <source>
        <dbReference type="ARBA" id="ARBA00022448"/>
    </source>
</evidence>
<keyword evidence="5 7" id="KW-1133">Transmembrane helix</keyword>
<dbReference type="PANTHER" id="PTHR30193">
    <property type="entry name" value="ABC TRANSPORTER PERMEASE PROTEIN"/>
    <property type="match status" value="1"/>
</dbReference>
<dbReference type="AlphaFoldDB" id="A0A5C8ZG48"/>
<name>A0A5C8ZG48_9ACTN</name>
<feature type="transmembrane region" description="Helical" evidence="7">
    <location>
        <begin position="281"/>
        <end position="304"/>
    </location>
</feature>
<dbReference type="PANTHER" id="PTHR30193:SF37">
    <property type="entry name" value="INNER MEMBRANE ABC TRANSPORTER PERMEASE PROTEIN YCJO"/>
    <property type="match status" value="1"/>
</dbReference>
<feature type="transmembrane region" description="Helical" evidence="7">
    <location>
        <begin position="35"/>
        <end position="60"/>
    </location>
</feature>
<keyword evidence="6 7" id="KW-0472">Membrane</keyword>
<feature type="domain" description="ABC transmembrane type-1" evidence="9">
    <location>
        <begin position="90"/>
        <end position="302"/>
    </location>
</feature>